<organism evidence="2 3">
    <name type="scientific">Xenopus laevis</name>
    <name type="common">African clawed frog</name>
    <dbReference type="NCBI Taxonomy" id="8355"/>
    <lineage>
        <taxon>Eukaryota</taxon>
        <taxon>Metazoa</taxon>
        <taxon>Chordata</taxon>
        <taxon>Craniata</taxon>
        <taxon>Vertebrata</taxon>
        <taxon>Euteleostomi</taxon>
        <taxon>Amphibia</taxon>
        <taxon>Batrachia</taxon>
        <taxon>Anura</taxon>
        <taxon>Pipoidea</taxon>
        <taxon>Pipidae</taxon>
        <taxon>Xenopodinae</taxon>
        <taxon>Xenopus</taxon>
        <taxon>Xenopus</taxon>
    </lineage>
</organism>
<sequence length="123" mass="13187">MGAAILGANAGREGRAARSSWTCSGRRHRQSCWGRVSGGRTAGHIYGIYAGREGRAARSSWTCSGRRHRQSCWGRVTGGRTAGHIYGIYAGREGRAAPRVDTVNRPAALSQGPWRPLLKGPKA</sequence>
<feature type="region of interest" description="Disordered" evidence="1">
    <location>
        <begin position="104"/>
        <end position="123"/>
    </location>
</feature>
<reference evidence="3" key="1">
    <citation type="journal article" date="2016" name="Nature">
        <title>Genome evolution in the allotetraploid frog Xenopus laevis.</title>
        <authorList>
            <person name="Session A.M."/>
            <person name="Uno Y."/>
            <person name="Kwon T."/>
            <person name="Chapman J.A."/>
            <person name="Toyoda A."/>
            <person name="Takahashi S."/>
            <person name="Fukui A."/>
            <person name="Hikosaka A."/>
            <person name="Suzuki A."/>
            <person name="Kondo M."/>
            <person name="van Heeringen S.J."/>
            <person name="Quigley I."/>
            <person name="Heinz S."/>
            <person name="Ogino H."/>
            <person name="Ochi H."/>
            <person name="Hellsten U."/>
            <person name="Lyons J.B."/>
            <person name="Simakov O."/>
            <person name="Putnam N."/>
            <person name="Stites J."/>
            <person name="Kuroki Y."/>
            <person name="Tanaka T."/>
            <person name="Michiue T."/>
            <person name="Watanabe M."/>
            <person name="Bogdanovic O."/>
            <person name="Lister R."/>
            <person name="Georgiou G."/>
            <person name="Paranjpe S.S."/>
            <person name="van Kruijsbergen I."/>
            <person name="Shu S."/>
            <person name="Carlson J."/>
            <person name="Kinoshita T."/>
            <person name="Ohta Y."/>
            <person name="Mawaribuchi S."/>
            <person name="Jenkins J."/>
            <person name="Grimwood J."/>
            <person name="Schmutz J."/>
            <person name="Mitros T."/>
            <person name="Mozaffari S.V."/>
            <person name="Suzuki Y."/>
            <person name="Haramoto Y."/>
            <person name="Yamamoto T.S."/>
            <person name="Takagi C."/>
            <person name="Heald R."/>
            <person name="Miller K."/>
            <person name="Haudenschild C."/>
            <person name="Kitzman J."/>
            <person name="Nakayama T."/>
            <person name="Izutsu Y."/>
            <person name="Robert J."/>
            <person name="Fortriede J."/>
            <person name="Burns K."/>
            <person name="Lotay V."/>
            <person name="Karimi K."/>
            <person name="Yasuoka Y."/>
            <person name="Dichmann D.S."/>
            <person name="Flajnik M.F."/>
            <person name="Houston D.W."/>
            <person name="Shendure J."/>
            <person name="DuPasquier L."/>
            <person name="Vize P.D."/>
            <person name="Zorn A.M."/>
            <person name="Ito M."/>
            <person name="Marcotte E.M."/>
            <person name="Wallingford J.B."/>
            <person name="Ito Y."/>
            <person name="Asashima M."/>
            <person name="Ueno N."/>
            <person name="Matsuda Y."/>
            <person name="Veenstra G.J."/>
            <person name="Fujiyama A."/>
            <person name="Harland R.M."/>
            <person name="Taira M."/>
            <person name="Rokhsar D.S."/>
        </authorList>
    </citation>
    <scope>NUCLEOTIDE SEQUENCE [LARGE SCALE GENOMIC DNA]</scope>
    <source>
        <strain evidence="3">J</strain>
    </source>
</reference>
<dbReference type="Proteomes" id="UP000694892">
    <property type="component" value="Chromosome 4L"/>
</dbReference>
<dbReference type="AlphaFoldDB" id="A0A974D4G7"/>
<accession>A0A974D4G7</accession>
<protein>
    <submittedName>
        <fullName evidence="2">Uncharacterized protein</fullName>
    </submittedName>
</protein>
<evidence type="ECO:0000313" key="2">
    <source>
        <dbReference type="EMBL" id="OCT84937.1"/>
    </source>
</evidence>
<proteinExistence type="predicted"/>
<dbReference type="EMBL" id="CM004472">
    <property type="protein sequence ID" value="OCT84937.1"/>
    <property type="molecule type" value="Genomic_DNA"/>
</dbReference>
<name>A0A974D4G7_XENLA</name>
<gene>
    <name evidence="2" type="ORF">XELAEV_18023098mg</name>
</gene>
<evidence type="ECO:0000313" key="3">
    <source>
        <dbReference type="Proteomes" id="UP000694892"/>
    </source>
</evidence>
<evidence type="ECO:0000256" key="1">
    <source>
        <dbReference type="SAM" id="MobiDB-lite"/>
    </source>
</evidence>